<protein>
    <submittedName>
        <fullName evidence="1">Uncharacterized protein</fullName>
    </submittedName>
</protein>
<dbReference type="Proteomes" id="UP000184465">
    <property type="component" value="Unassembled WGS sequence"/>
</dbReference>
<dbReference type="EMBL" id="FRAG01000092">
    <property type="protein sequence ID" value="SHK56379.1"/>
    <property type="molecule type" value="Genomic_DNA"/>
</dbReference>
<keyword evidence="2" id="KW-1185">Reference proteome</keyword>
<gene>
    <name evidence="1" type="ORF">SAMN02745912_03686</name>
</gene>
<proteinExistence type="predicted"/>
<evidence type="ECO:0000313" key="2">
    <source>
        <dbReference type="Proteomes" id="UP000184465"/>
    </source>
</evidence>
<dbReference type="OrthoDB" id="581382at2"/>
<name>A0A1M6THK6_PARC5</name>
<dbReference type="STRING" id="1121301.SAMN02745912_03686"/>
<organism evidence="1 2">
    <name type="scientific">Paramaledivibacter caminithermalis (strain DSM 15212 / CIP 107654 / DViRD3)</name>
    <name type="common">Clostridium caminithermale</name>
    <dbReference type="NCBI Taxonomy" id="1121301"/>
    <lineage>
        <taxon>Bacteria</taxon>
        <taxon>Bacillati</taxon>
        <taxon>Bacillota</taxon>
        <taxon>Clostridia</taxon>
        <taxon>Peptostreptococcales</taxon>
        <taxon>Caminicellaceae</taxon>
        <taxon>Paramaledivibacter</taxon>
    </lineage>
</organism>
<dbReference type="AlphaFoldDB" id="A0A1M6THK6"/>
<accession>A0A1M6THK6</accession>
<dbReference type="RefSeq" id="WP_073153454.1">
    <property type="nucleotide sequence ID" value="NZ_FRAG01000092.1"/>
</dbReference>
<reference evidence="1 2" key="1">
    <citation type="submission" date="2016-11" db="EMBL/GenBank/DDBJ databases">
        <authorList>
            <person name="Jaros S."/>
            <person name="Januszkiewicz K."/>
            <person name="Wedrychowicz H."/>
        </authorList>
    </citation>
    <scope>NUCLEOTIDE SEQUENCE [LARGE SCALE GENOMIC DNA]</scope>
    <source>
        <strain evidence="1 2">DSM 15212</strain>
    </source>
</reference>
<sequence>MPYKELPENGIWRDWPEYLKGKFYPYIETDDSNKAFFCPVCKNHDFFKGSAYCKIWGTPLKNICLHENKEVSGDCRYCPDCGEITKFGELNLFDNLKEVDIPDLLTFENGTYEDYIEYEYWNYIITTVYFFENNLELYTALTGSKAIRDEGSFIVFAFYAMSADIILKHKDLLIEFIRKYGQTIITEVGYLYDL</sequence>
<evidence type="ECO:0000313" key="1">
    <source>
        <dbReference type="EMBL" id="SHK56379.1"/>
    </source>
</evidence>